<name>A0ABN4KUJ8_VIBHA</name>
<dbReference type="InterPro" id="IPR011856">
    <property type="entry name" value="tRNA_endonuc-like_dom_sf"/>
</dbReference>
<keyword evidence="2" id="KW-0540">Nuclease</keyword>
<organism evidence="2 3">
    <name type="scientific">Vibrio harveyi</name>
    <name type="common">Beneckea harveyi</name>
    <dbReference type="NCBI Taxonomy" id="669"/>
    <lineage>
        <taxon>Bacteria</taxon>
        <taxon>Pseudomonadati</taxon>
        <taxon>Pseudomonadota</taxon>
        <taxon>Gammaproteobacteria</taxon>
        <taxon>Vibrionales</taxon>
        <taxon>Vibrionaceae</taxon>
        <taxon>Vibrio</taxon>
    </lineage>
</organism>
<dbReference type="Gene3D" id="3.40.1350.10">
    <property type="match status" value="1"/>
</dbReference>
<dbReference type="RefSeq" id="WP_061065171.1">
    <property type="nucleotide sequence ID" value="NZ_CP014038.2"/>
</dbReference>
<keyword evidence="3" id="KW-1185">Reference proteome</keyword>
<accession>A0ABN4KUJ8</accession>
<gene>
    <name evidence="2" type="ORF">AL538_02735</name>
</gene>
<keyword evidence="2" id="KW-0255">Endonuclease</keyword>
<sequence length="266" mass="30391">MKCGSKFELLVQSLYEEMLLEDEQKIDIKHNQKVQGASGQKHQIDLFWHTTVAGVKQIVLVECKDYKSKVSISKIRDFYGVVQDIPGSIGVFVCSSSYQKGAITYAESKGIQLFSVESIIESQRCYASVLTDFKFHHVGTPVIEPLVDIEWFRKNYDQTVLSIFEPSNSIRVIDSKHRLIATSEDIVKSIDRSKPDGNYEQYVEYEDAYIQISGGECPLIKIKGVTIKYSLYTTRHADEIRLLARYIVKNVISEAERYLGKIVQRT</sequence>
<protein>
    <submittedName>
        <fullName evidence="2">Restriction endonuclease</fullName>
    </submittedName>
</protein>
<dbReference type="GO" id="GO:0004519">
    <property type="term" value="F:endonuclease activity"/>
    <property type="evidence" value="ECO:0007669"/>
    <property type="project" value="UniProtKB-KW"/>
</dbReference>
<dbReference type="Pfam" id="PF04471">
    <property type="entry name" value="Mrr_cat"/>
    <property type="match status" value="1"/>
</dbReference>
<proteinExistence type="predicted"/>
<dbReference type="SUPFAM" id="SSF52980">
    <property type="entry name" value="Restriction endonuclease-like"/>
    <property type="match status" value="1"/>
</dbReference>
<evidence type="ECO:0000259" key="1">
    <source>
        <dbReference type="Pfam" id="PF04471"/>
    </source>
</evidence>
<feature type="domain" description="Restriction endonuclease type IV Mrr" evidence="1">
    <location>
        <begin position="5"/>
        <end position="121"/>
    </location>
</feature>
<dbReference type="InterPro" id="IPR007560">
    <property type="entry name" value="Restrct_endonuc_IV_Mrr"/>
</dbReference>
<keyword evidence="2" id="KW-0378">Hydrolase</keyword>
<reference evidence="2" key="1">
    <citation type="submission" date="2018-01" db="EMBL/GenBank/DDBJ databases">
        <title>FDA dAtabase for Regulatory Grade micrObial Sequences (FDA-ARGOS): Supporting development and validation of Infectious Disease Dx tests.</title>
        <authorList>
            <person name="Hoffmann M."/>
            <person name="Allard M."/>
            <person name="Evans P."/>
            <person name="Brown E."/>
            <person name="Tallon L."/>
            <person name="Sadzewicz L."/>
            <person name="Sengamalay N."/>
            <person name="Ott S."/>
            <person name="Godinez A."/>
            <person name="Nagaraj S."/>
            <person name="Vyas G."/>
            <person name="Aluvathingal J."/>
            <person name="Nadendla S."/>
            <person name="Geyer C."/>
            <person name="Sichtig H."/>
        </authorList>
    </citation>
    <scope>NUCLEOTIDE SEQUENCE</scope>
    <source>
        <strain evidence="2">FDAARGOS_107</strain>
    </source>
</reference>
<evidence type="ECO:0000313" key="2">
    <source>
        <dbReference type="EMBL" id="AMF96724.1"/>
    </source>
</evidence>
<dbReference type="EMBL" id="CP014038">
    <property type="protein sequence ID" value="AMF96724.1"/>
    <property type="molecule type" value="Genomic_DNA"/>
</dbReference>
<dbReference type="Proteomes" id="UP000067422">
    <property type="component" value="Chromosome 1"/>
</dbReference>
<evidence type="ECO:0000313" key="3">
    <source>
        <dbReference type="Proteomes" id="UP000067422"/>
    </source>
</evidence>
<dbReference type="InterPro" id="IPR011335">
    <property type="entry name" value="Restrct_endonuc-II-like"/>
</dbReference>